<dbReference type="RefSeq" id="WP_134849877.1">
    <property type="nucleotide sequence ID" value="NZ_CP197400.1"/>
</dbReference>
<comment type="similarity">
    <text evidence="2">Belongs to the binding-protein-dependent transport system permease family. FecCD subfamily.</text>
</comment>
<name>A0A4Y8WPA5_9PORP</name>
<dbReference type="InterPro" id="IPR037294">
    <property type="entry name" value="ABC_BtuC-like"/>
</dbReference>
<dbReference type="SUPFAM" id="SSF81345">
    <property type="entry name" value="ABC transporter involved in vitamin B12 uptake, BtuC"/>
    <property type="match status" value="1"/>
</dbReference>
<dbReference type="PANTHER" id="PTHR30472:SF41">
    <property type="entry name" value="TRANSPORT SYSTEM PERMEASE PROTEIN"/>
    <property type="match status" value="1"/>
</dbReference>
<evidence type="ECO:0000313" key="8">
    <source>
        <dbReference type="EMBL" id="TFH95350.1"/>
    </source>
</evidence>
<evidence type="ECO:0000256" key="7">
    <source>
        <dbReference type="ARBA" id="ARBA00023136"/>
    </source>
</evidence>
<evidence type="ECO:0000313" key="9">
    <source>
        <dbReference type="Proteomes" id="UP000297225"/>
    </source>
</evidence>
<dbReference type="AlphaFoldDB" id="A0A4Y8WPA5"/>
<keyword evidence="4" id="KW-1003">Cell membrane</keyword>
<dbReference type="PANTHER" id="PTHR30472">
    <property type="entry name" value="FERRIC ENTEROBACTIN TRANSPORT SYSTEM PERMEASE PROTEIN"/>
    <property type="match status" value="1"/>
</dbReference>
<organism evidence="8 9">
    <name type="scientific">Porphyromonas levii</name>
    <dbReference type="NCBI Taxonomy" id="28114"/>
    <lineage>
        <taxon>Bacteria</taxon>
        <taxon>Pseudomonadati</taxon>
        <taxon>Bacteroidota</taxon>
        <taxon>Bacteroidia</taxon>
        <taxon>Bacteroidales</taxon>
        <taxon>Porphyromonadaceae</taxon>
        <taxon>Porphyromonas</taxon>
    </lineage>
</organism>
<keyword evidence="7" id="KW-0472">Membrane</keyword>
<dbReference type="EMBL" id="SPNC01000054">
    <property type="protein sequence ID" value="TFH95350.1"/>
    <property type="molecule type" value="Genomic_DNA"/>
</dbReference>
<evidence type="ECO:0000256" key="1">
    <source>
        <dbReference type="ARBA" id="ARBA00004651"/>
    </source>
</evidence>
<dbReference type="GO" id="GO:0022857">
    <property type="term" value="F:transmembrane transporter activity"/>
    <property type="evidence" value="ECO:0007669"/>
    <property type="project" value="InterPro"/>
</dbReference>
<dbReference type="OrthoDB" id="9811721at2"/>
<protein>
    <submittedName>
        <fullName evidence="8">Iron ABC transporter permease</fullName>
    </submittedName>
</protein>
<gene>
    <name evidence="8" type="ORF">E4P47_04710</name>
</gene>
<evidence type="ECO:0000256" key="6">
    <source>
        <dbReference type="ARBA" id="ARBA00022989"/>
    </source>
</evidence>
<dbReference type="Gene3D" id="1.10.3470.10">
    <property type="entry name" value="ABC transporter involved in vitamin B12 uptake, BtuC"/>
    <property type="match status" value="1"/>
</dbReference>
<comment type="caution">
    <text evidence="8">The sequence shown here is derived from an EMBL/GenBank/DDBJ whole genome shotgun (WGS) entry which is preliminary data.</text>
</comment>
<dbReference type="GO" id="GO:0033214">
    <property type="term" value="P:siderophore-iron import into cell"/>
    <property type="evidence" value="ECO:0007669"/>
    <property type="project" value="TreeGrafter"/>
</dbReference>
<keyword evidence="5" id="KW-0812">Transmembrane</keyword>
<dbReference type="Pfam" id="PF01032">
    <property type="entry name" value="FecCD"/>
    <property type="match status" value="1"/>
</dbReference>
<evidence type="ECO:0000256" key="5">
    <source>
        <dbReference type="ARBA" id="ARBA00022692"/>
    </source>
</evidence>
<keyword evidence="3" id="KW-0813">Transport</keyword>
<dbReference type="CDD" id="cd06550">
    <property type="entry name" value="TM_ABC_iron-siderophores_like"/>
    <property type="match status" value="1"/>
</dbReference>
<sequence length="334" mass="36430">MRHNRRYFTLVLLSVLLVILFITDLLVGDVLYSPSEVWQALIGKGDLGTQHIITQIRSTRVFVAILIGVALPVCGLMMQTIFHNPLADPYILGVSSGTGLGVALFFLGIPLFDIAVPQWVLDFGILGAGWIGAAIVLFLILALSRKIQNIFGVLIIGVMLSYIVSSIIQILQYYSSAEQLQLFTLWNLGSLSNITRGHLNIMVPILIIGVMLSILSIKSLNLQLLGDEYAQTMGMNIKRTRTIVFGSTTLMTGTVTAYCGPISFIGLAVPHATRYLFRTSDHAVLLPSTMLVGASAMLLCDIIAKLLVIPINSVTALLSIPIILKVILQQLSRR</sequence>
<comment type="subcellular location">
    <subcellularLocation>
        <location evidence="1">Cell membrane</location>
        <topology evidence="1">Multi-pass membrane protein</topology>
    </subcellularLocation>
</comment>
<dbReference type="STRING" id="1122973.GCA_000379925_01810"/>
<dbReference type="InterPro" id="IPR000522">
    <property type="entry name" value="ABC_transptr_permease_BtuC"/>
</dbReference>
<evidence type="ECO:0000256" key="3">
    <source>
        <dbReference type="ARBA" id="ARBA00022448"/>
    </source>
</evidence>
<dbReference type="GO" id="GO:0005886">
    <property type="term" value="C:plasma membrane"/>
    <property type="evidence" value="ECO:0007669"/>
    <property type="project" value="UniProtKB-SubCell"/>
</dbReference>
<evidence type="ECO:0000256" key="2">
    <source>
        <dbReference type="ARBA" id="ARBA00007935"/>
    </source>
</evidence>
<keyword evidence="6" id="KW-1133">Transmembrane helix</keyword>
<reference evidence="8 9" key="1">
    <citation type="submission" date="2019-03" db="EMBL/GenBank/DDBJ databases">
        <title>Porphyromonas levii Isolated from the Uterus of Dairy Cows.</title>
        <authorList>
            <person name="Francis A.M."/>
        </authorList>
    </citation>
    <scope>NUCLEOTIDE SEQUENCE [LARGE SCALE GENOMIC DNA]</scope>
    <source>
        <strain evidence="8 9">AF5678</strain>
    </source>
</reference>
<accession>A0A4Y8WPA5</accession>
<dbReference type="Proteomes" id="UP000297225">
    <property type="component" value="Unassembled WGS sequence"/>
</dbReference>
<evidence type="ECO:0000256" key="4">
    <source>
        <dbReference type="ARBA" id="ARBA00022475"/>
    </source>
</evidence>
<proteinExistence type="inferred from homology"/>
<keyword evidence="9" id="KW-1185">Reference proteome</keyword>